<protein>
    <submittedName>
        <fullName evidence="1">Uncharacterized protein</fullName>
    </submittedName>
</protein>
<dbReference type="AlphaFoldDB" id="A0A2S7IW12"/>
<reference evidence="1 2" key="1">
    <citation type="submission" date="2018-02" db="EMBL/GenBank/DDBJ databases">
        <title>Draft genome sequence of Ochrobactrum oryzae found in Brazil.</title>
        <authorList>
            <person name="Cerdeira L."/>
            <person name="Andrade F."/>
            <person name="Zacariotto T."/>
            <person name="Barbosa B."/>
            <person name="Santos S."/>
            <person name="Cassetari V."/>
            <person name="Lincopan N."/>
        </authorList>
    </citation>
    <scope>NUCLEOTIDE SEQUENCE [LARGE SCALE GENOMIC DNA]</scope>
    <source>
        <strain evidence="1 2">OA447</strain>
    </source>
</reference>
<evidence type="ECO:0000313" key="2">
    <source>
        <dbReference type="Proteomes" id="UP000238493"/>
    </source>
</evidence>
<organism evidence="1 2">
    <name type="scientific">Brucella oryzae</name>
    <dbReference type="NCBI Taxonomy" id="335286"/>
    <lineage>
        <taxon>Bacteria</taxon>
        <taxon>Pseudomonadati</taxon>
        <taxon>Pseudomonadota</taxon>
        <taxon>Alphaproteobacteria</taxon>
        <taxon>Hyphomicrobiales</taxon>
        <taxon>Brucellaceae</taxon>
        <taxon>Brucella/Ochrobactrum group</taxon>
        <taxon>Brucella</taxon>
    </lineage>
</organism>
<sequence>MSMSDTRRVETDTKHVKSDTSKWSVSVMRALADTHGMATNERAGFWLEKLMQANHRGPTDTWTAARDRVAIKAGIEPSMAKRIWQRWRNMTDVSGDTLLKLMLAYDDLCQRNDAAADHYKAVRLTLREDHETYDEPVQTDMGEASARLRAELSEAGRKRKAFKAKTARIAQMAVAAETNASRRYASRES</sequence>
<comment type="caution">
    <text evidence="1">The sequence shown here is derived from an EMBL/GenBank/DDBJ whole genome shotgun (WGS) entry which is preliminary data.</text>
</comment>
<evidence type="ECO:0000313" key="1">
    <source>
        <dbReference type="EMBL" id="PQA72195.1"/>
    </source>
</evidence>
<gene>
    <name evidence="1" type="ORF">C3731_17500</name>
</gene>
<name>A0A2S7IW12_9HYPH</name>
<proteinExistence type="predicted"/>
<dbReference type="Proteomes" id="UP000238493">
    <property type="component" value="Unassembled WGS sequence"/>
</dbReference>
<dbReference type="EMBL" id="PTRC01000033">
    <property type="protein sequence ID" value="PQA72195.1"/>
    <property type="molecule type" value="Genomic_DNA"/>
</dbReference>
<accession>A0A2S7IW12</accession>
<keyword evidence="2" id="KW-1185">Reference proteome</keyword>